<name>A0A2A9EJ61_9MICO</name>
<dbReference type="OrthoDB" id="3267263at2"/>
<proteinExistence type="predicted"/>
<evidence type="ECO:0000313" key="1">
    <source>
        <dbReference type="EMBL" id="PFG38636.1"/>
    </source>
</evidence>
<gene>
    <name evidence="1" type="ORF">ATJ97_1122</name>
</gene>
<dbReference type="EMBL" id="PDJI01000004">
    <property type="protein sequence ID" value="PFG38636.1"/>
    <property type="molecule type" value="Genomic_DNA"/>
</dbReference>
<protein>
    <submittedName>
        <fullName evidence="1">DoxX-like protein</fullName>
    </submittedName>
</protein>
<comment type="caution">
    <text evidence="1">The sequence shown here is derived from an EMBL/GenBank/DDBJ whole genome shotgun (WGS) entry which is preliminary data.</text>
</comment>
<dbReference type="AlphaFoldDB" id="A0A2A9EJ61"/>
<evidence type="ECO:0000313" key="2">
    <source>
        <dbReference type="Proteomes" id="UP000222106"/>
    </source>
</evidence>
<accession>A0A2A9EJ61</accession>
<dbReference type="Proteomes" id="UP000222106">
    <property type="component" value="Unassembled WGS sequence"/>
</dbReference>
<reference evidence="1 2" key="1">
    <citation type="submission" date="2017-10" db="EMBL/GenBank/DDBJ databases">
        <title>Sequencing the genomes of 1000 actinobacteria strains.</title>
        <authorList>
            <person name="Klenk H.-P."/>
        </authorList>
    </citation>
    <scope>NUCLEOTIDE SEQUENCE [LARGE SCALE GENOMIC DNA]</scope>
    <source>
        <strain evidence="1 2">DSM 21838</strain>
    </source>
</reference>
<sequence length="145" mass="14987">MGLPIKLRHVPSRVAAGAFILNSGLGKRHLPDDAAAGLQGMAANAFPQLKQMSPKDFGKLVSAGEITLGAALLVPLVPTWLAALGLAGFSGSLLYMYTRTPGLTEEGSRIKPSQEGTGIAKDVFMLGIAGSLLVDELTSRQSGGD</sequence>
<organism evidence="1 2">
    <name type="scientific">Georgenia soli</name>
    <dbReference type="NCBI Taxonomy" id="638953"/>
    <lineage>
        <taxon>Bacteria</taxon>
        <taxon>Bacillati</taxon>
        <taxon>Actinomycetota</taxon>
        <taxon>Actinomycetes</taxon>
        <taxon>Micrococcales</taxon>
        <taxon>Bogoriellaceae</taxon>
        <taxon>Georgenia</taxon>
    </lineage>
</organism>
<keyword evidence="2" id="KW-1185">Reference proteome</keyword>
<dbReference type="RefSeq" id="WP_098485257.1">
    <property type="nucleotide sequence ID" value="NZ_PDJI01000004.1"/>
</dbReference>